<dbReference type="PANTHER" id="PTHR30024">
    <property type="entry name" value="ALIPHATIC SULFONATES-BINDING PROTEIN-RELATED"/>
    <property type="match status" value="1"/>
</dbReference>
<dbReference type="RefSeq" id="WP_005487152.1">
    <property type="nucleotide sequence ID" value="NZ_CAUI01000005.1"/>
</dbReference>
<dbReference type="Pfam" id="PF09084">
    <property type="entry name" value="NMT1"/>
    <property type="match status" value="1"/>
</dbReference>
<dbReference type="Gene3D" id="3.40.190.10">
    <property type="entry name" value="Periplasmic binding protein-like II"/>
    <property type="match status" value="2"/>
</dbReference>
<evidence type="ECO:0000313" key="3">
    <source>
        <dbReference type="EMBL" id="CCU77788.1"/>
    </source>
</evidence>
<dbReference type="PANTHER" id="PTHR30024:SF46">
    <property type="entry name" value="ABC TRANSPORTER, SUBSTRATE-BINDING LIPOPROTEIN"/>
    <property type="match status" value="1"/>
</dbReference>
<keyword evidence="1" id="KW-0175">Coiled coil</keyword>
<protein>
    <recommendedName>
        <fullName evidence="2">SsuA/THI5-like domain-containing protein</fullName>
    </recommendedName>
</protein>
<sequence>MGYQIIKKRCYFILTIILFLLFGAVSGTLAADNVRFSVSASPSSLPVFYMQDNADSINLDVSIHRSRNIAISRLIQGEVEAALLSTNEAAKLYNREIDVQILGIHNWGLFYLLSTKKEIKSWNDLRGKKIYVPDKGGPLDIVFQELAAKKSINFKTELKIKRGKMREVAQLMINNMAETAVVREPFVSQILLNNKNSRIVFDLQQEWEKEYNFRIAQAALVVRKDFAENNKELIKELEAQYKNSVEKLENNKNLAAELGQKYFEIQPEVTLKAYPSLNLEYQNIAEVKNEVISYLEILKSYSKETIGGRLPDEEFYFSY</sequence>
<dbReference type="EMBL" id="CAUI01000005">
    <property type="protein sequence ID" value="CCU77788.1"/>
    <property type="molecule type" value="Genomic_DNA"/>
</dbReference>
<dbReference type="GO" id="GO:0009234">
    <property type="term" value="P:menaquinone biosynthetic process"/>
    <property type="evidence" value="ECO:0007669"/>
    <property type="project" value="UniProtKB-UniPathway"/>
</dbReference>
<evidence type="ECO:0000313" key="4">
    <source>
        <dbReference type="Proteomes" id="UP000012063"/>
    </source>
</evidence>
<dbReference type="OrthoDB" id="9814375at2"/>
<evidence type="ECO:0000256" key="1">
    <source>
        <dbReference type="SAM" id="Coils"/>
    </source>
</evidence>
<gene>
    <name evidence="3" type="ORF">HSACCH_00164</name>
</gene>
<dbReference type="eggNOG" id="COG0715">
    <property type="taxonomic scope" value="Bacteria"/>
</dbReference>
<name>M5DXZ1_9FIRM</name>
<dbReference type="InParanoid" id="M5DXZ1"/>
<organism evidence="3 4">
    <name type="scientific">Halanaerobium saccharolyticum subsp. saccharolyticum DSM 6643</name>
    <dbReference type="NCBI Taxonomy" id="1293054"/>
    <lineage>
        <taxon>Bacteria</taxon>
        <taxon>Bacillati</taxon>
        <taxon>Bacillota</taxon>
        <taxon>Clostridia</taxon>
        <taxon>Halanaerobiales</taxon>
        <taxon>Halanaerobiaceae</taxon>
        <taxon>Halanaerobium</taxon>
    </lineage>
</organism>
<keyword evidence="4" id="KW-1185">Reference proteome</keyword>
<dbReference type="AlphaFoldDB" id="M5DXZ1"/>
<dbReference type="InterPro" id="IPR027024">
    <property type="entry name" value="UCP027386_ABC_sbc_TM0202"/>
</dbReference>
<dbReference type="STRING" id="1293054.HSACCH_00164"/>
<dbReference type="SUPFAM" id="SSF53850">
    <property type="entry name" value="Periplasmic binding protein-like II"/>
    <property type="match status" value="1"/>
</dbReference>
<dbReference type="Proteomes" id="UP000012063">
    <property type="component" value="Unassembled WGS sequence"/>
</dbReference>
<proteinExistence type="predicted"/>
<feature type="coiled-coil region" evidence="1">
    <location>
        <begin position="223"/>
        <end position="258"/>
    </location>
</feature>
<dbReference type="FunCoup" id="M5DXZ1">
    <property type="interactions" value="1"/>
</dbReference>
<feature type="domain" description="SsuA/THI5-like" evidence="2">
    <location>
        <begin position="59"/>
        <end position="246"/>
    </location>
</feature>
<reference evidence="4" key="1">
    <citation type="journal article" date="2013" name="Genome Announc.">
        <title>Genome Sequence of Halanaerobium saccharolyticum subsp. saccharolyticum Strain DSM 6643T, a Halophilic Hydrogen-Producing Bacterium.</title>
        <authorList>
            <person name="Kivisto A."/>
            <person name="Larjo A."/>
            <person name="Ciranna A."/>
            <person name="Santala V."/>
            <person name="Roos C."/>
            <person name="Karp M."/>
        </authorList>
    </citation>
    <scope>NUCLEOTIDE SEQUENCE [LARGE SCALE GENOMIC DNA]</scope>
    <source>
        <strain evidence="4">DSM 6643</strain>
    </source>
</reference>
<comment type="caution">
    <text evidence="3">The sequence shown here is derived from an EMBL/GenBank/DDBJ whole genome shotgun (WGS) entry which is preliminary data.</text>
</comment>
<dbReference type="PIRSF" id="PIRSF027386">
    <property type="entry name" value="UCP027386_ABC_sbc_TM0202"/>
    <property type="match status" value="1"/>
</dbReference>
<dbReference type="UniPathway" id="UPA00079"/>
<evidence type="ECO:0000259" key="2">
    <source>
        <dbReference type="Pfam" id="PF09084"/>
    </source>
</evidence>
<dbReference type="InterPro" id="IPR015168">
    <property type="entry name" value="SsuA/THI5"/>
</dbReference>
<accession>M5DXZ1</accession>